<feature type="domain" description="Lipoyl-binding" evidence="8">
    <location>
        <begin position="1"/>
        <end position="76"/>
    </location>
</feature>
<gene>
    <name evidence="10" type="ORF">ACFQMG_05075</name>
</gene>
<dbReference type="Gene3D" id="3.30.559.10">
    <property type="entry name" value="Chloramphenicol acetyltransferase-like domain"/>
    <property type="match status" value="1"/>
</dbReference>
<feature type="compositionally biased region" description="Low complexity" evidence="7">
    <location>
        <begin position="155"/>
        <end position="166"/>
    </location>
</feature>
<keyword evidence="5 6" id="KW-0012">Acyltransferase</keyword>
<evidence type="ECO:0000256" key="1">
    <source>
        <dbReference type="ARBA" id="ARBA00001938"/>
    </source>
</evidence>
<evidence type="ECO:0000256" key="7">
    <source>
        <dbReference type="SAM" id="MobiDB-lite"/>
    </source>
</evidence>
<evidence type="ECO:0000256" key="6">
    <source>
        <dbReference type="RuleBase" id="RU003423"/>
    </source>
</evidence>
<dbReference type="InterPro" id="IPR004167">
    <property type="entry name" value="PSBD"/>
</dbReference>
<dbReference type="Proteomes" id="UP001596435">
    <property type="component" value="Unassembled WGS sequence"/>
</dbReference>
<name>A0ABW2FRI6_9ACTN</name>
<dbReference type="PROSITE" id="PS51826">
    <property type="entry name" value="PSBD"/>
    <property type="match status" value="2"/>
</dbReference>
<dbReference type="InterPro" id="IPR011053">
    <property type="entry name" value="Single_hybrid_motif"/>
</dbReference>
<dbReference type="EMBL" id="JBHTAJ010000007">
    <property type="protein sequence ID" value="MFC7178935.1"/>
    <property type="molecule type" value="Genomic_DNA"/>
</dbReference>
<organism evidence="10 11">
    <name type="scientific">Kitasatospora paranensis</name>
    <dbReference type="NCBI Taxonomy" id="258053"/>
    <lineage>
        <taxon>Bacteria</taxon>
        <taxon>Bacillati</taxon>
        <taxon>Actinomycetota</taxon>
        <taxon>Actinomycetes</taxon>
        <taxon>Kitasatosporales</taxon>
        <taxon>Streptomycetaceae</taxon>
        <taxon>Kitasatospora</taxon>
    </lineage>
</organism>
<dbReference type="EC" id="2.3.1.-" evidence="6"/>
<reference evidence="11" key="1">
    <citation type="journal article" date="2019" name="Int. J. Syst. Evol. Microbiol.">
        <title>The Global Catalogue of Microorganisms (GCM) 10K type strain sequencing project: providing services to taxonomists for standard genome sequencing and annotation.</title>
        <authorList>
            <consortium name="The Broad Institute Genomics Platform"/>
            <consortium name="The Broad Institute Genome Sequencing Center for Infectious Disease"/>
            <person name="Wu L."/>
            <person name="Ma J."/>
        </authorList>
    </citation>
    <scope>NUCLEOTIDE SEQUENCE [LARGE SCALE GENOMIC DNA]</scope>
    <source>
        <strain evidence="11">CGMCC 1.12859</strain>
    </source>
</reference>
<evidence type="ECO:0000259" key="9">
    <source>
        <dbReference type="PROSITE" id="PS51826"/>
    </source>
</evidence>
<evidence type="ECO:0000256" key="3">
    <source>
        <dbReference type="ARBA" id="ARBA00022679"/>
    </source>
</evidence>
<sequence>MAEFTMPALGADMTEGTLTEWLVQPGDHVVRGDIVAVVDTAKAAIEVECFESGTVEALLVEPGTTVPVGRPLAVIAPAPHTRTAELGADHPRASGAGVPAATERSTATPLVRKLAEESGVELAALEGTGHGGRVTRSDVAAAASAARPRPPTANPAPEAADASARPRTPPQAATGATVARPPAGHRVKATPLARRAAAEAGLDLAGVRGTGQDGAVRIADVRAAIAIATAIATEPPDRSGPPDAPRTPTPDRSAAMRRAVGDLMARAKREIPHYYLATTVDLSTAMAWLRERNRRLPVTERLVPAALLLKAAAVAAREVPQLNGHWINGGFVPAPAVHLGVAVALRGGGLVAPAIHDAADLPVTDLMAELRDLVARARGGRLRGSETTDPTITVTNLGDQGVETVFGVIYPPQVALVGVGKVVERPWAAAGMLGVRPVVTATLSADHRVTDGATGARYLSALDRLLQTPEAL</sequence>
<dbReference type="PANTHER" id="PTHR43178">
    <property type="entry name" value="DIHYDROLIPOAMIDE ACETYLTRANSFERASE COMPONENT OF PYRUVATE DEHYDROGENASE COMPLEX"/>
    <property type="match status" value="1"/>
</dbReference>
<dbReference type="Pfam" id="PF00198">
    <property type="entry name" value="2-oxoacid_dh"/>
    <property type="match status" value="1"/>
</dbReference>
<dbReference type="PANTHER" id="PTHR43178:SF5">
    <property type="entry name" value="LIPOAMIDE ACYLTRANSFERASE COMPONENT OF BRANCHED-CHAIN ALPHA-KETO ACID DEHYDROGENASE COMPLEX, MITOCHONDRIAL"/>
    <property type="match status" value="1"/>
</dbReference>
<dbReference type="CDD" id="cd06849">
    <property type="entry name" value="lipoyl_domain"/>
    <property type="match status" value="1"/>
</dbReference>
<evidence type="ECO:0000256" key="4">
    <source>
        <dbReference type="ARBA" id="ARBA00022823"/>
    </source>
</evidence>
<feature type="region of interest" description="Disordered" evidence="7">
    <location>
        <begin position="232"/>
        <end position="254"/>
    </location>
</feature>
<dbReference type="InterPro" id="IPR023213">
    <property type="entry name" value="CAT-like_dom_sf"/>
</dbReference>
<dbReference type="SUPFAM" id="SSF52777">
    <property type="entry name" value="CoA-dependent acyltransferases"/>
    <property type="match status" value="1"/>
</dbReference>
<accession>A0ABW2FRI6</accession>
<evidence type="ECO:0000256" key="2">
    <source>
        <dbReference type="ARBA" id="ARBA00007317"/>
    </source>
</evidence>
<keyword evidence="4 6" id="KW-0450">Lipoyl</keyword>
<dbReference type="RefSeq" id="WP_380230531.1">
    <property type="nucleotide sequence ID" value="NZ_JBHSVH010000002.1"/>
</dbReference>
<dbReference type="InterPro" id="IPR036625">
    <property type="entry name" value="E3-bd_dom_sf"/>
</dbReference>
<protein>
    <recommendedName>
        <fullName evidence="6">Dihydrolipoamide acetyltransferase component of pyruvate dehydrogenase complex</fullName>
        <ecNumber evidence="6">2.3.1.-</ecNumber>
    </recommendedName>
</protein>
<evidence type="ECO:0000256" key="5">
    <source>
        <dbReference type="ARBA" id="ARBA00023315"/>
    </source>
</evidence>
<feature type="region of interest" description="Disordered" evidence="7">
    <location>
        <begin position="139"/>
        <end position="185"/>
    </location>
</feature>
<dbReference type="PROSITE" id="PS50968">
    <property type="entry name" value="BIOTINYL_LIPOYL"/>
    <property type="match status" value="1"/>
</dbReference>
<feature type="domain" description="Peripheral subunit-binding (PSBD)" evidence="9">
    <location>
        <begin position="188"/>
        <end position="225"/>
    </location>
</feature>
<evidence type="ECO:0000313" key="10">
    <source>
        <dbReference type="EMBL" id="MFC7178935.1"/>
    </source>
</evidence>
<dbReference type="InterPro" id="IPR001078">
    <property type="entry name" value="2-oxoacid_DH_actylTfrase"/>
</dbReference>
<feature type="domain" description="Peripheral subunit-binding (PSBD)" evidence="9">
    <location>
        <begin position="106"/>
        <end position="143"/>
    </location>
</feature>
<feature type="region of interest" description="Disordered" evidence="7">
    <location>
        <begin position="85"/>
        <end position="108"/>
    </location>
</feature>
<comment type="similarity">
    <text evidence="2 6">Belongs to the 2-oxoacid dehydrogenase family.</text>
</comment>
<dbReference type="Pfam" id="PF00364">
    <property type="entry name" value="Biotin_lipoyl"/>
    <property type="match status" value="1"/>
</dbReference>
<dbReference type="Gene3D" id="2.40.50.100">
    <property type="match status" value="1"/>
</dbReference>
<dbReference type="InterPro" id="IPR050743">
    <property type="entry name" value="2-oxoacid_DH_E2_comp"/>
</dbReference>
<dbReference type="Gene3D" id="4.10.320.10">
    <property type="entry name" value="E3-binding domain"/>
    <property type="match status" value="2"/>
</dbReference>
<evidence type="ECO:0000259" key="8">
    <source>
        <dbReference type="PROSITE" id="PS50968"/>
    </source>
</evidence>
<dbReference type="SUPFAM" id="SSF51230">
    <property type="entry name" value="Single hybrid motif"/>
    <property type="match status" value="1"/>
</dbReference>
<comment type="cofactor">
    <cofactor evidence="1 6">
        <name>(R)-lipoate</name>
        <dbReference type="ChEBI" id="CHEBI:83088"/>
    </cofactor>
</comment>
<evidence type="ECO:0000313" key="11">
    <source>
        <dbReference type="Proteomes" id="UP001596435"/>
    </source>
</evidence>
<dbReference type="SUPFAM" id="SSF47005">
    <property type="entry name" value="Peripheral subunit-binding domain of 2-oxo acid dehydrogenase complex"/>
    <property type="match status" value="2"/>
</dbReference>
<comment type="caution">
    <text evidence="10">The sequence shown here is derived from an EMBL/GenBank/DDBJ whole genome shotgun (WGS) entry which is preliminary data.</text>
</comment>
<feature type="compositionally biased region" description="Pro residues" evidence="7">
    <location>
        <begin position="238"/>
        <end position="248"/>
    </location>
</feature>
<dbReference type="InterPro" id="IPR000089">
    <property type="entry name" value="Biotin_lipoyl"/>
</dbReference>
<keyword evidence="3 6" id="KW-0808">Transferase</keyword>
<proteinExistence type="inferred from homology"/>
<keyword evidence="11" id="KW-1185">Reference proteome</keyword>
<dbReference type="Pfam" id="PF02817">
    <property type="entry name" value="E3_binding"/>
    <property type="match status" value="2"/>
</dbReference>